<feature type="transmembrane region" description="Helical" evidence="7">
    <location>
        <begin position="407"/>
        <end position="430"/>
    </location>
</feature>
<feature type="transmembrane region" description="Helical" evidence="7">
    <location>
        <begin position="863"/>
        <end position="885"/>
    </location>
</feature>
<dbReference type="GO" id="GO:0005886">
    <property type="term" value="C:plasma membrane"/>
    <property type="evidence" value="ECO:0007669"/>
    <property type="project" value="TreeGrafter"/>
</dbReference>
<accession>A0A6V7UVP5</accession>
<dbReference type="AlphaFoldDB" id="A0A6V7UVP5"/>
<name>A0A6V7UVP5_MELEN</name>
<evidence type="ECO:0000313" key="10">
    <source>
        <dbReference type="Proteomes" id="UP000580250"/>
    </source>
</evidence>
<proteinExistence type="inferred from homology"/>
<dbReference type="GO" id="GO:0006897">
    <property type="term" value="P:endocytosis"/>
    <property type="evidence" value="ECO:0007669"/>
    <property type="project" value="TreeGrafter"/>
</dbReference>
<evidence type="ECO:0000259" key="8">
    <source>
        <dbReference type="PROSITE" id="PS50156"/>
    </source>
</evidence>
<keyword evidence="6" id="KW-0325">Glycoprotein</keyword>
<keyword evidence="5 7" id="KW-0472">Membrane</keyword>
<dbReference type="InterPro" id="IPR000731">
    <property type="entry name" value="SSD"/>
</dbReference>
<protein>
    <recommendedName>
        <fullName evidence="8">SSD domain-containing protein</fullName>
    </recommendedName>
</protein>
<feature type="transmembrane region" description="Helical" evidence="7">
    <location>
        <begin position="94"/>
        <end position="116"/>
    </location>
</feature>
<evidence type="ECO:0000256" key="4">
    <source>
        <dbReference type="ARBA" id="ARBA00022989"/>
    </source>
</evidence>
<feature type="transmembrane region" description="Helical" evidence="7">
    <location>
        <begin position="341"/>
        <end position="359"/>
    </location>
</feature>
<dbReference type="InterPro" id="IPR051697">
    <property type="entry name" value="Patched_domain-protein"/>
</dbReference>
<feature type="transmembrane region" description="Helical" evidence="7">
    <location>
        <begin position="838"/>
        <end position="857"/>
    </location>
</feature>
<evidence type="ECO:0000313" key="9">
    <source>
        <dbReference type="EMBL" id="CAD2165729.1"/>
    </source>
</evidence>
<evidence type="ECO:0000256" key="1">
    <source>
        <dbReference type="ARBA" id="ARBA00004141"/>
    </source>
</evidence>
<gene>
    <name evidence="9" type="ORF">MENT_LOCUS17354</name>
</gene>
<dbReference type="GO" id="GO:0018996">
    <property type="term" value="P:molting cycle, collagen and cuticulin-based cuticle"/>
    <property type="evidence" value="ECO:0007669"/>
    <property type="project" value="TreeGrafter"/>
</dbReference>
<dbReference type="Pfam" id="PF02460">
    <property type="entry name" value="Patched"/>
    <property type="match status" value="1"/>
</dbReference>
<comment type="subcellular location">
    <subcellularLocation>
        <location evidence="1">Membrane</location>
        <topology evidence="1">Multi-pass membrane protein</topology>
    </subcellularLocation>
</comment>
<dbReference type="EMBL" id="CAJEWN010000112">
    <property type="protein sequence ID" value="CAD2165729.1"/>
    <property type="molecule type" value="Genomic_DNA"/>
</dbReference>
<dbReference type="PANTHER" id="PTHR10796">
    <property type="entry name" value="PATCHED-RELATED"/>
    <property type="match status" value="1"/>
</dbReference>
<comment type="caution">
    <text evidence="9">The sequence shown here is derived from an EMBL/GenBank/DDBJ whole genome shotgun (WGS) entry which is preliminary data.</text>
</comment>
<dbReference type="Proteomes" id="UP000580250">
    <property type="component" value="Unassembled WGS sequence"/>
</dbReference>
<dbReference type="Gene3D" id="1.20.1640.10">
    <property type="entry name" value="Multidrug efflux transporter AcrB transmembrane domain"/>
    <property type="match status" value="2"/>
</dbReference>
<evidence type="ECO:0000256" key="6">
    <source>
        <dbReference type="ARBA" id="ARBA00023180"/>
    </source>
</evidence>
<keyword evidence="4 7" id="KW-1133">Transmembrane helix</keyword>
<feature type="transmembrane region" description="Helical" evidence="7">
    <location>
        <begin position="981"/>
        <end position="1005"/>
    </location>
</feature>
<feature type="transmembrane region" description="Helical" evidence="7">
    <location>
        <begin position="600"/>
        <end position="622"/>
    </location>
</feature>
<feature type="domain" description="SSD" evidence="8">
    <location>
        <begin position="349"/>
        <end position="538"/>
    </location>
</feature>
<organism evidence="9 10">
    <name type="scientific">Meloidogyne enterolobii</name>
    <name type="common">Root-knot nematode worm</name>
    <name type="synonym">Meloidogyne mayaguensis</name>
    <dbReference type="NCBI Taxonomy" id="390850"/>
    <lineage>
        <taxon>Eukaryota</taxon>
        <taxon>Metazoa</taxon>
        <taxon>Ecdysozoa</taxon>
        <taxon>Nematoda</taxon>
        <taxon>Chromadorea</taxon>
        <taxon>Rhabditida</taxon>
        <taxon>Tylenchina</taxon>
        <taxon>Tylenchomorpha</taxon>
        <taxon>Tylenchoidea</taxon>
        <taxon>Meloidogynidae</taxon>
        <taxon>Meloidogyninae</taxon>
        <taxon>Meloidogyne</taxon>
    </lineage>
</organism>
<dbReference type="SUPFAM" id="SSF82866">
    <property type="entry name" value="Multidrug efflux transporter AcrB transmembrane domain"/>
    <property type="match status" value="2"/>
</dbReference>
<evidence type="ECO:0000256" key="3">
    <source>
        <dbReference type="ARBA" id="ARBA00022692"/>
    </source>
</evidence>
<evidence type="ECO:0000256" key="5">
    <source>
        <dbReference type="ARBA" id="ARBA00023136"/>
    </source>
</evidence>
<sequence length="1038" mass="117531">MGSLKAIPNISMNNKAAVILCQSQQPSNNKIPEKQNKGILIVFFGKFYFYFSKKDVANTSSTSSSSSSSSSSFLKSPNNWSDQFHEFVVSFYRIWAKFVIAHPIKIIIFCFLLTIICSIKMIKTKRVNELRGYTPYGARALHEFDVRDEFFGQSGIGIRFFILILPKAENGTMLDEKVLDEAVEVDNIIQKNLTIYNRITNKEESYNQVCRRFCTINDPVSLFTIGWKEQQENLRNGEPLNEKTRLDYPFSKVMDMNVNLQLSFFGVEFGNSRNYTNMEKVEMIVLLYRAERIGGWTNEDISNYEMSVSNYFKKNFTGKYTRVLSISTSYAQVEFDRSGKILITFVSVGLIIMCLASLLSNSLSATFMRQFSFYKFPVALFACLCPLMASGTALGLLFFAGVRNASILGLTPFLILAIGIDDAFLMIHSWQMATSKRRKNNILPAAIISGDVITMEAEKRLKEQQRKQIDSSLAKQLTEVLEETGPAIMISALTNISSDIIGSFTGSPEITLLCVGNIASITVDFFYQITLFTSVLIICARFEFNQEVKNAQQNNKNVIIVENITPNNNKKIKNEKSFRNKIEIIFNKFAKIYVKIVSNIWASIFICFVWLAVLLVCIKALTQFEINLTTKKLFPPDSPLLEIENYREEKVLPFYTQAQIFIENPGDLTNKKRRKHLDNLVDEMEHLPNAYPAESSFYFVRAFEAFEKSLSEGDGGEFIDDNSNLTTTTAISATPKTQNFDLTDLENFLLWPENTHWKGLINYHTDNLKNESELTTQLDSLMVTVAYHGEELKDWHYRALMLNQWRSVVDKYNEEFNVTVLHDDGLYLDLLENMPTDIWQSAVATLICMAIICALFMGSNFFVVCVTTGVIASICAETLGILSLTGMSMDPVLMSAVIISIGFSVDIPAHVSYHFHTAKWEDEDNNGNQKTRKTPRSIPERVQRAFSSVGFPALQASACTNACALALLFLPLYIAQVFARVILICITLGTIHSLLLLPALFTIVASVENFYDKYFGENTVKLINGKKELKKQNSSFRV</sequence>
<evidence type="ECO:0000256" key="2">
    <source>
        <dbReference type="ARBA" id="ARBA00005585"/>
    </source>
</evidence>
<comment type="similarity">
    <text evidence="2">Belongs to the patched family.</text>
</comment>
<dbReference type="PANTHER" id="PTHR10796:SF88">
    <property type="entry name" value="SSD DOMAIN-CONTAINING PROTEIN"/>
    <property type="match status" value="1"/>
</dbReference>
<feature type="transmembrane region" description="Helical" evidence="7">
    <location>
        <begin position="379"/>
        <end position="400"/>
    </location>
</feature>
<dbReference type="OrthoDB" id="6510177at2759"/>
<reference evidence="9 10" key="1">
    <citation type="submission" date="2020-08" db="EMBL/GenBank/DDBJ databases">
        <authorList>
            <person name="Koutsovoulos G."/>
            <person name="Danchin GJ E."/>
        </authorList>
    </citation>
    <scope>NUCLEOTIDE SEQUENCE [LARGE SCALE GENOMIC DNA]</scope>
</reference>
<dbReference type="InterPro" id="IPR003392">
    <property type="entry name" value="PTHD_SSD"/>
</dbReference>
<dbReference type="PROSITE" id="PS50156">
    <property type="entry name" value="SSD"/>
    <property type="match status" value="1"/>
</dbReference>
<feature type="transmembrane region" description="Helical" evidence="7">
    <location>
        <begin position="953"/>
        <end position="974"/>
    </location>
</feature>
<evidence type="ECO:0000256" key="7">
    <source>
        <dbReference type="SAM" id="Phobius"/>
    </source>
</evidence>
<dbReference type="GO" id="GO:0030659">
    <property type="term" value="C:cytoplasmic vesicle membrane"/>
    <property type="evidence" value="ECO:0007669"/>
    <property type="project" value="TreeGrafter"/>
</dbReference>
<keyword evidence="3 7" id="KW-0812">Transmembrane</keyword>